<sequence>MPPVTACTPERNTQMGLVSGRAAREPSSVLRSARIASARRNVLVVGAACTIKAVNPAFWFQMVMKPRTCFPAYTDTLPSAVKNEFQQWYYIASLGLPR</sequence>
<dbReference type="Proteomes" id="UP001066276">
    <property type="component" value="Chromosome 1_1"/>
</dbReference>
<evidence type="ECO:0000313" key="2">
    <source>
        <dbReference type="Proteomes" id="UP001066276"/>
    </source>
</evidence>
<organism evidence="1 2">
    <name type="scientific">Pleurodeles waltl</name>
    <name type="common">Iberian ribbed newt</name>
    <dbReference type="NCBI Taxonomy" id="8319"/>
    <lineage>
        <taxon>Eukaryota</taxon>
        <taxon>Metazoa</taxon>
        <taxon>Chordata</taxon>
        <taxon>Craniata</taxon>
        <taxon>Vertebrata</taxon>
        <taxon>Euteleostomi</taxon>
        <taxon>Amphibia</taxon>
        <taxon>Batrachia</taxon>
        <taxon>Caudata</taxon>
        <taxon>Salamandroidea</taxon>
        <taxon>Salamandridae</taxon>
        <taxon>Pleurodelinae</taxon>
        <taxon>Pleurodeles</taxon>
    </lineage>
</organism>
<reference evidence="1" key="1">
    <citation type="journal article" date="2022" name="bioRxiv">
        <title>Sequencing and chromosome-scale assembly of the giantPleurodeles waltlgenome.</title>
        <authorList>
            <person name="Brown T."/>
            <person name="Elewa A."/>
            <person name="Iarovenko S."/>
            <person name="Subramanian E."/>
            <person name="Araus A.J."/>
            <person name="Petzold A."/>
            <person name="Susuki M."/>
            <person name="Suzuki K.-i.T."/>
            <person name="Hayashi T."/>
            <person name="Toyoda A."/>
            <person name="Oliveira C."/>
            <person name="Osipova E."/>
            <person name="Leigh N.D."/>
            <person name="Simon A."/>
            <person name="Yun M.H."/>
        </authorList>
    </citation>
    <scope>NUCLEOTIDE SEQUENCE</scope>
    <source>
        <strain evidence="1">20211129_DDA</strain>
        <tissue evidence="1">Liver</tissue>
    </source>
</reference>
<proteinExistence type="predicted"/>
<comment type="caution">
    <text evidence="1">The sequence shown here is derived from an EMBL/GenBank/DDBJ whole genome shotgun (WGS) entry which is preliminary data.</text>
</comment>
<name>A0AAV7WJ89_PLEWA</name>
<keyword evidence="2" id="KW-1185">Reference proteome</keyword>
<protein>
    <submittedName>
        <fullName evidence="1">Uncharacterized protein</fullName>
    </submittedName>
</protein>
<dbReference type="EMBL" id="JANPWB010000001">
    <property type="protein sequence ID" value="KAJ1213388.1"/>
    <property type="molecule type" value="Genomic_DNA"/>
</dbReference>
<gene>
    <name evidence="1" type="ORF">NDU88_001025</name>
</gene>
<evidence type="ECO:0000313" key="1">
    <source>
        <dbReference type="EMBL" id="KAJ1213388.1"/>
    </source>
</evidence>
<accession>A0AAV7WJ89</accession>
<dbReference type="AlphaFoldDB" id="A0AAV7WJ89"/>